<evidence type="ECO:0000256" key="1">
    <source>
        <dbReference type="SAM" id="MobiDB-lite"/>
    </source>
</evidence>
<accession>A0A1A6GGA9</accession>
<keyword evidence="3" id="KW-1185">Reference proteome</keyword>
<gene>
    <name evidence="2" type="ORF">A6R68_07141</name>
</gene>
<evidence type="ECO:0000313" key="3">
    <source>
        <dbReference type="Proteomes" id="UP000092124"/>
    </source>
</evidence>
<evidence type="ECO:0000313" key="2">
    <source>
        <dbReference type="EMBL" id="OBS64322.1"/>
    </source>
</evidence>
<reference evidence="2 3" key="1">
    <citation type="submission" date="2016-06" db="EMBL/GenBank/DDBJ databases">
        <title>The Draft Genome Sequence and Annotation of the Desert Woodrat Neotoma lepida.</title>
        <authorList>
            <person name="Campbell M."/>
            <person name="Oakeson K.F."/>
            <person name="Yandell M."/>
            <person name="Halpert J.R."/>
            <person name="Dearing D."/>
        </authorList>
    </citation>
    <scope>NUCLEOTIDE SEQUENCE [LARGE SCALE GENOMIC DNA]</scope>
    <source>
        <strain evidence="2">417</strain>
        <tissue evidence="2">Liver</tissue>
    </source>
</reference>
<organism evidence="2 3">
    <name type="scientific">Neotoma lepida</name>
    <name type="common">Desert woodrat</name>
    <dbReference type="NCBI Taxonomy" id="56216"/>
    <lineage>
        <taxon>Eukaryota</taxon>
        <taxon>Metazoa</taxon>
        <taxon>Chordata</taxon>
        <taxon>Craniata</taxon>
        <taxon>Vertebrata</taxon>
        <taxon>Euteleostomi</taxon>
        <taxon>Mammalia</taxon>
        <taxon>Eutheria</taxon>
        <taxon>Euarchontoglires</taxon>
        <taxon>Glires</taxon>
        <taxon>Rodentia</taxon>
        <taxon>Myomorpha</taxon>
        <taxon>Muroidea</taxon>
        <taxon>Cricetidae</taxon>
        <taxon>Neotominae</taxon>
        <taxon>Neotoma</taxon>
    </lineage>
</organism>
<protein>
    <submittedName>
        <fullName evidence="2">Uncharacterized protein</fullName>
    </submittedName>
</protein>
<dbReference type="AlphaFoldDB" id="A0A1A6GGA9"/>
<proteinExistence type="predicted"/>
<dbReference type="EMBL" id="LZPO01097233">
    <property type="protein sequence ID" value="OBS64322.1"/>
    <property type="molecule type" value="Genomic_DNA"/>
</dbReference>
<dbReference type="Proteomes" id="UP000092124">
    <property type="component" value="Unassembled WGS sequence"/>
</dbReference>
<comment type="caution">
    <text evidence="2">The sequence shown here is derived from an EMBL/GenBank/DDBJ whole genome shotgun (WGS) entry which is preliminary data.</text>
</comment>
<sequence>MTGITSHPGNDTPHKCKRSWKNPSSSVYSGDLRDIKLETQLQFTLLINFDVKTNEIRQVIKAGLIVIPFLQHLPPVTWPFFDLAAKLCVLPFRQLLTF</sequence>
<feature type="region of interest" description="Disordered" evidence="1">
    <location>
        <begin position="1"/>
        <end position="25"/>
    </location>
</feature>
<name>A0A1A6GGA9_NEOLE</name>